<feature type="transmembrane region" description="Helical" evidence="1">
    <location>
        <begin position="61"/>
        <end position="90"/>
    </location>
</feature>
<dbReference type="Proteomes" id="UP000823611">
    <property type="component" value="Unassembled WGS sequence"/>
</dbReference>
<dbReference type="CDD" id="cd06259">
    <property type="entry name" value="YdcF-like"/>
    <property type="match status" value="1"/>
</dbReference>
<evidence type="ECO:0000259" key="2">
    <source>
        <dbReference type="Pfam" id="PF02698"/>
    </source>
</evidence>
<sequence>MIIIIRFIAIFLGLIGILNSKRTLKISNGNLGTYLPSIIGIMLIIFGIFKPQIDKLCQLNIVFYILINSIYFIFSIFLITFILCTAFLHFKGEKKPPSNCDAVIVLGAGLNGYRVSKSLAYRLDKAFEYATENKNCVIVVSGGQGKDEYRTESSAMKEYLINMGIKKDRILEEDKSTRTVENFKFSKDILDNYFKKHYSVVFVTNDFHIFRAGLIAKKFGITAYGLGSKSYKKLLFNFYLREYFSIIKFFIVDR</sequence>
<dbReference type="GO" id="GO:0043164">
    <property type="term" value="P:Gram-negative-bacterium-type cell wall biogenesis"/>
    <property type="evidence" value="ECO:0007669"/>
    <property type="project" value="TreeGrafter"/>
</dbReference>
<reference evidence="3" key="1">
    <citation type="submission" date="2020-10" db="EMBL/GenBank/DDBJ databases">
        <authorList>
            <person name="Gilroy R."/>
        </authorList>
    </citation>
    <scope>NUCLEOTIDE SEQUENCE</scope>
    <source>
        <strain evidence="3">F6-4510</strain>
    </source>
</reference>
<keyword evidence="1" id="KW-1133">Transmembrane helix</keyword>
<dbReference type="InterPro" id="IPR014729">
    <property type="entry name" value="Rossmann-like_a/b/a_fold"/>
</dbReference>
<dbReference type="GO" id="GO:0000270">
    <property type="term" value="P:peptidoglycan metabolic process"/>
    <property type="evidence" value="ECO:0007669"/>
    <property type="project" value="TreeGrafter"/>
</dbReference>
<evidence type="ECO:0000313" key="4">
    <source>
        <dbReference type="Proteomes" id="UP000823611"/>
    </source>
</evidence>
<name>A0A9D9DWI2_9FIRM</name>
<dbReference type="Gene3D" id="3.40.50.620">
    <property type="entry name" value="HUPs"/>
    <property type="match status" value="1"/>
</dbReference>
<organism evidence="3 4">
    <name type="scientific">Candidatus Fimicola merdigallinarum</name>
    <dbReference type="NCBI Taxonomy" id="2840819"/>
    <lineage>
        <taxon>Bacteria</taxon>
        <taxon>Bacillati</taxon>
        <taxon>Bacillota</taxon>
        <taxon>Clostridia</taxon>
        <taxon>Lachnospirales</taxon>
        <taxon>Lachnospiraceae</taxon>
        <taxon>Lachnospiraceae incertae sedis</taxon>
        <taxon>Candidatus Fimicola</taxon>
    </lineage>
</organism>
<keyword evidence="1" id="KW-0812">Transmembrane</keyword>
<dbReference type="Pfam" id="PF02698">
    <property type="entry name" value="DUF218"/>
    <property type="match status" value="1"/>
</dbReference>
<proteinExistence type="predicted"/>
<evidence type="ECO:0000256" key="1">
    <source>
        <dbReference type="SAM" id="Phobius"/>
    </source>
</evidence>
<feature type="transmembrane region" description="Helical" evidence="1">
    <location>
        <begin position="33"/>
        <end position="49"/>
    </location>
</feature>
<dbReference type="AlphaFoldDB" id="A0A9D9DWI2"/>
<accession>A0A9D9DWI2</accession>
<dbReference type="GO" id="GO:0005886">
    <property type="term" value="C:plasma membrane"/>
    <property type="evidence" value="ECO:0007669"/>
    <property type="project" value="TreeGrafter"/>
</dbReference>
<dbReference type="InterPro" id="IPR051599">
    <property type="entry name" value="Cell_Envelope_Assoc"/>
</dbReference>
<comment type="caution">
    <text evidence="3">The sequence shown here is derived from an EMBL/GenBank/DDBJ whole genome shotgun (WGS) entry which is preliminary data.</text>
</comment>
<reference evidence="3" key="2">
    <citation type="journal article" date="2021" name="PeerJ">
        <title>Extensive microbial diversity within the chicken gut microbiome revealed by metagenomics and culture.</title>
        <authorList>
            <person name="Gilroy R."/>
            <person name="Ravi A."/>
            <person name="Getino M."/>
            <person name="Pursley I."/>
            <person name="Horton D.L."/>
            <person name="Alikhan N.F."/>
            <person name="Baker D."/>
            <person name="Gharbi K."/>
            <person name="Hall N."/>
            <person name="Watson M."/>
            <person name="Adriaenssens E.M."/>
            <person name="Foster-Nyarko E."/>
            <person name="Jarju S."/>
            <person name="Secka A."/>
            <person name="Antonio M."/>
            <person name="Oren A."/>
            <person name="Chaudhuri R.R."/>
            <person name="La Ragione R."/>
            <person name="Hildebrand F."/>
            <person name="Pallen M.J."/>
        </authorList>
    </citation>
    <scope>NUCLEOTIDE SEQUENCE</scope>
    <source>
        <strain evidence="3">F6-4510</strain>
    </source>
</reference>
<evidence type="ECO:0000313" key="3">
    <source>
        <dbReference type="EMBL" id="MBO8434083.1"/>
    </source>
</evidence>
<dbReference type="InterPro" id="IPR003848">
    <property type="entry name" value="DUF218"/>
</dbReference>
<keyword evidence="1" id="KW-0472">Membrane</keyword>
<dbReference type="EMBL" id="JADIMX010000039">
    <property type="protein sequence ID" value="MBO8434083.1"/>
    <property type="molecule type" value="Genomic_DNA"/>
</dbReference>
<protein>
    <submittedName>
        <fullName evidence="3">YdcF family protein</fullName>
    </submittedName>
</protein>
<gene>
    <name evidence="3" type="ORF">IAC55_02010</name>
</gene>
<dbReference type="PANTHER" id="PTHR30336">
    <property type="entry name" value="INNER MEMBRANE PROTEIN, PROBABLE PERMEASE"/>
    <property type="match status" value="1"/>
</dbReference>
<feature type="domain" description="DUF218" evidence="2">
    <location>
        <begin position="101"/>
        <end position="243"/>
    </location>
</feature>
<dbReference type="PANTHER" id="PTHR30336:SF4">
    <property type="entry name" value="ENVELOPE BIOGENESIS FACTOR ELYC"/>
    <property type="match status" value="1"/>
</dbReference>